<protein>
    <recommendedName>
        <fullName evidence="3">Lipoprotein</fullName>
    </recommendedName>
</protein>
<gene>
    <name evidence="1" type="ORF">BOFE_09470</name>
</gene>
<dbReference type="PROSITE" id="PS51257">
    <property type="entry name" value="PROKAR_LIPOPROTEIN"/>
    <property type="match status" value="1"/>
</dbReference>
<accession>A0ABM8DLE1</accession>
<keyword evidence="1" id="KW-0614">Plasmid</keyword>
<reference evidence="1 2" key="1">
    <citation type="submission" date="2022-11" db="EMBL/GenBank/DDBJ databases">
        <title>Genome sequence of clinical isolate of the human pathogenic Borrelia fainii.</title>
        <authorList>
            <person name="Itokawa K."/>
            <person name="Sato K."/>
            <person name="Qiu Y."/>
        </authorList>
    </citation>
    <scope>NUCLEOTIDE SEQUENCE [LARGE SCALE GENOMIC DNA]</scope>
    <source>
        <strain evidence="1 2">Qtaro</strain>
        <plasmid evidence="1 2">p100</plasmid>
    </source>
</reference>
<evidence type="ECO:0000313" key="1">
    <source>
        <dbReference type="EMBL" id="BDU63407.1"/>
    </source>
</evidence>
<organism evidence="1 2">
    <name type="scientific">Candidatus Borrelia fainii</name>
    <dbReference type="NCBI Taxonomy" id="2518322"/>
    <lineage>
        <taxon>Bacteria</taxon>
        <taxon>Pseudomonadati</taxon>
        <taxon>Spirochaetota</taxon>
        <taxon>Spirochaetia</taxon>
        <taxon>Spirochaetales</taxon>
        <taxon>Borreliaceae</taxon>
        <taxon>Borrelia</taxon>
    </lineage>
</organism>
<geneLocation type="plasmid" evidence="1 2">
    <name>p100</name>
</geneLocation>
<dbReference type="Proteomes" id="UP001317516">
    <property type="component" value="Plasmid p100"/>
</dbReference>
<evidence type="ECO:0008006" key="3">
    <source>
        <dbReference type="Google" id="ProtNLM"/>
    </source>
</evidence>
<name>A0ABM8DLE1_9SPIR</name>
<evidence type="ECO:0000313" key="2">
    <source>
        <dbReference type="Proteomes" id="UP001317516"/>
    </source>
</evidence>
<sequence length="349" mass="40600">MLKVKYLCVFLTLMWLFLLVISCDLKSQKNIAFREGLTVEESLKNLKKPVGSDIIVKINNLLDAFGIFDDERDVINNIQIVITDPSIGSDQGYKTYDIDEFYNLLGGLGSLKLRDIIQFHSNALEVQAQAEIKARSAIDNVKGDVLKRRLEDMFNQHRDYCLSYLKWLFNDPTPDTVHFRVINDNYVDKFSKIKDRIQSVIEDERQYAAWMSASELEVIAFIREILTDPSIVGYGGLKTYSNFEFYDLLRNLGDAILKEIIQFHLNNLRIENAALVAIENLQEGYEKQQLKHKLDLCKLEYSLYLKELFVEPTFDDIYRKFLDSRYNFFNRFTKLESEALGIMRGKGDN</sequence>
<keyword evidence="2" id="KW-1185">Reference proteome</keyword>
<proteinExistence type="predicted"/>
<dbReference type="EMBL" id="AP027071">
    <property type="protein sequence ID" value="BDU63407.1"/>
    <property type="molecule type" value="Genomic_DNA"/>
</dbReference>
<dbReference type="RefSeq" id="WP_281862285.1">
    <property type="nucleotide sequence ID" value="NZ_AP027071.1"/>
</dbReference>
<dbReference type="NCBIfam" id="NF047534">
    <property type="entry name" value="lipo_BTA121_dup"/>
    <property type="match status" value="2"/>
</dbReference>